<comment type="caution">
    <text evidence="1">The sequence shown here is derived from an EMBL/GenBank/DDBJ whole genome shotgun (WGS) entry which is preliminary data.</text>
</comment>
<evidence type="ECO:0000313" key="1">
    <source>
        <dbReference type="EMBL" id="MFC4788588.1"/>
    </source>
</evidence>
<keyword evidence="2" id="KW-1185">Reference proteome</keyword>
<gene>
    <name evidence="1" type="ORF">ACFO6X_06265</name>
</gene>
<name>A0ABV9QCD1_9BURK</name>
<sequence length="99" mass="11044">MAGGVKTRLILLALIPLFLAADVLWWARYLWSVVFSTYRAWKLAISKDQNANTAFNGSEDETVSSRAARARDQGSRWGCILCRLLDAIDPDHCNKSKGT</sequence>
<accession>A0ABV9QCD1</accession>
<dbReference type="EMBL" id="JBHSHJ010000003">
    <property type="protein sequence ID" value="MFC4788588.1"/>
    <property type="molecule type" value="Genomic_DNA"/>
</dbReference>
<dbReference type="Proteomes" id="UP001596001">
    <property type="component" value="Unassembled WGS sequence"/>
</dbReference>
<evidence type="ECO:0000313" key="2">
    <source>
        <dbReference type="Proteomes" id="UP001596001"/>
    </source>
</evidence>
<organism evidence="1 2">
    <name type="scientific">Giesbergeria sinuosa</name>
    <dbReference type="NCBI Taxonomy" id="80883"/>
    <lineage>
        <taxon>Bacteria</taxon>
        <taxon>Pseudomonadati</taxon>
        <taxon>Pseudomonadota</taxon>
        <taxon>Betaproteobacteria</taxon>
        <taxon>Burkholderiales</taxon>
        <taxon>Comamonadaceae</taxon>
        <taxon>Giesbergeria</taxon>
    </lineage>
</organism>
<reference evidence="2" key="1">
    <citation type="journal article" date="2019" name="Int. J. Syst. Evol. Microbiol.">
        <title>The Global Catalogue of Microorganisms (GCM) 10K type strain sequencing project: providing services to taxonomists for standard genome sequencing and annotation.</title>
        <authorList>
            <consortium name="The Broad Institute Genomics Platform"/>
            <consortium name="The Broad Institute Genome Sequencing Center for Infectious Disease"/>
            <person name="Wu L."/>
            <person name="Ma J."/>
        </authorList>
    </citation>
    <scope>NUCLEOTIDE SEQUENCE [LARGE SCALE GENOMIC DNA]</scope>
    <source>
        <strain evidence="2">CCUG 49452</strain>
    </source>
</reference>
<protein>
    <submittedName>
        <fullName evidence="1">Uncharacterized protein</fullName>
    </submittedName>
</protein>
<proteinExistence type="predicted"/>